<evidence type="ECO:0000259" key="1">
    <source>
        <dbReference type="SMART" id="SM00860"/>
    </source>
</evidence>
<sequence length="122" mass="13749">MTSDPFRIPTDAEIEKAASNLNFPFPAAYIEFLKGGSDVANATFEPAVILPGTSHLDLFEIAQVAWNQMGVPEEWLPFIEENGDYFCVSQTGQVRYWSHNGPTNERWPNFSAWFQQVCVACE</sequence>
<dbReference type="InterPro" id="IPR018958">
    <property type="entry name" value="Knr4/Smi1-like_dom"/>
</dbReference>
<reference evidence="2 3" key="1">
    <citation type="submission" date="2020-04" db="EMBL/GenBank/DDBJ databases">
        <title>Molecular characterization of pseudomonads from Agaricus bisporus reveal novel blotch 2 pathogens in Western Europe.</title>
        <authorList>
            <person name="Taparia T."/>
            <person name="Krijger M."/>
            <person name="Haynes E."/>
            <person name="Elpinstone J.G."/>
            <person name="Noble R."/>
            <person name="Van Der Wolf J."/>
        </authorList>
    </citation>
    <scope>NUCLEOTIDE SEQUENCE [LARGE SCALE GENOMIC DNA]</scope>
    <source>
        <strain evidence="2 3">IPO3753</strain>
    </source>
</reference>
<dbReference type="Gene3D" id="3.40.1580.10">
    <property type="entry name" value="SMI1/KNR4-like"/>
    <property type="match status" value="1"/>
</dbReference>
<dbReference type="InterPro" id="IPR037883">
    <property type="entry name" value="Knr4/Smi1-like_sf"/>
</dbReference>
<feature type="domain" description="Knr4/Smi1-like" evidence="1">
    <location>
        <begin position="9"/>
        <end position="116"/>
    </location>
</feature>
<dbReference type="SUPFAM" id="SSF160631">
    <property type="entry name" value="SMI1/KNR4-like"/>
    <property type="match status" value="1"/>
</dbReference>
<protein>
    <submittedName>
        <fullName evidence="2">SMI1/KNR4 family protein</fullName>
    </submittedName>
</protein>
<dbReference type="EMBL" id="JACAQR010000024">
    <property type="protein sequence ID" value="NWD43858.1"/>
    <property type="molecule type" value="Genomic_DNA"/>
</dbReference>
<comment type="caution">
    <text evidence="2">The sequence shown here is derived from an EMBL/GenBank/DDBJ whole genome shotgun (WGS) entry which is preliminary data.</text>
</comment>
<dbReference type="AlphaFoldDB" id="A0AAJ3H5U0"/>
<evidence type="ECO:0000313" key="2">
    <source>
        <dbReference type="EMBL" id="NWD43858.1"/>
    </source>
</evidence>
<dbReference type="SMART" id="SM00860">
    <property type="entry name" value="SMI1_KNR4"/>
    <property type="match status" value="1"/>
</dbReference>
<proteinExistence type="predicted"/>
<evidence type="ECO:0000313" key="3">
    <source>
        <dbReference type="Proteomes" id="UP000546584"/>
    </source>
</evidence>
<gene>
    <name evidence="2" type="ORF">HX826_18435</name>
</gene>
<accession>A0AAJ3H5U0</accession>
<name>A0AAJ3H5U0_9PSED</name>
<dbReference type="Pfam" id="PF14567">
    <property type="entry name" value="SUKH_5"/>
    <property type="match status" value="1"/>
</dbReference>
<organism evidence="2 3">
    <name type="scientific">Pseudomonas yamanorum</name>
    <dbReference type="NCBI Taxonomy" id="515393"/>
    <lineage>
        <taxon>Bacteria</taxon>
        <taxon>Pseudomonadati</taxon>
        <taxon>Pseudomonadota</taxon>
        <taxon>Gammaproteobacteria</taxon>
        <taxon>Pseudomonadales</taxon>
        <taxon>Pseudomonadaceae</taxon>
        <taxon>Pseudomonas</taxon>
    </lineage>
</organism>
<dbReference type="Proteomes" id="UP000546584">
    <property type="component" value="Unassembled WGS sequence"/>
</dbReference>
<dbReference type="RefSeq" id="WP_177026538.1">
    <property type="nucleotide sequence ID" value="NZ_JACAQR010000024.1"/>
</dbReference>